<dbReference type="AlphaFoldDB" id="A0A229P3S2"/>
<keyword evidence="1" id="KW-0812">Transmembrane</keyword>
<dbReference type="RefSeq" id="WP_089523639.1">
    <property type="nucleotide sequence ID" value="NZ_NMUQ01000001.1"/>
</dbReference>
<evidence type="ECO:0000313" key="2">
    <source>
        <dbReference type="EMBL" id="OXM16555.1"/>
    </source>
</evidence>
<dbReference type="OrthoDB" id="8613028at2"/>
<proteinExistence type="predicted"/>
<dbReference type="Pfam" id="PF12679">
    <property type="entry name" value="ABC2_membrane_2"/>
    <property type="match status" value="1"/>
</dbReference>
<dbReference type="GO" id="GO:0140359">
    <property type="term" value="F:ABC-type transporter activity"/>
    <property type="evidence" value="ECO:0007669"/>
    <property type="project" value="InterPro"/>
</dbReference>
<dbReference type="GO" id="GO:0005886">
    <property type="term" value="C:plasma membrane"/>
    <property type="evidence" value="ECO:0007669"/>
    <property type="project" value="UniProtKB-SubCell"/>
</dbReference>
<feature type="transmembrane region" description="Helical" evidence="1">
    <location>
        <begin position="153"/>
        <end position="186"/>
    </location>
</feature>
<reference evidence="2 3" key="1">
    <citation type="submission" date="2017-07" db="EMBL/GenBank/DDBJ databases">
        <title>Paenibacillus herberti R33 genome sequencing and assembly.</title>
        <authorList>
            <person name="Su W."/>
        </authorList>
    </citation>
    <scope>NUCLEOTIDE SEQUENCE [LARGE SCALE GENOMIC DNA]</scope>
    <source>
        <strain evidence="2 3">R33</strain>
    </source>
</reference>
<dbReference type="PANTHER" id="PTHR37305:SF2">
    <property type="entry name" value="BACITRACIN TRANSPORT PERMEASE PROTEIN BCRB"/>
    <property type="match status" value="1"/>
</dbReference>
<feature type="transmembrane region" description="Helical" evidence="1">
    <location>
        <begin position="250"/>
        <end position="270"/>
    </location>
</feature>
<organism evidence="2 3">
    <name type="scientific">Paenibacillus herberti</name>
    <dbReference type="NCBI Taxonomy" id="1619309"/>
    <lineage>
        <taxon>Bacteria</taxon>
        <taxon>Bacillati</taxon>
        <taxon>Bacillota</taxon>
        <taxon>Bacilli</taxon>
        <taxon>Bacillales</taxon>
        <taxon>Paenibacillaceae</taxon>
        <taxon>Paenibacillus</taxon>
    </lineage>
</organism>
<sequence>MMDILPLIQNETLKIWKKKRFYVILLILLVLIPLFTYAQMRMAQTNADNFKDWRNQIQQQITDLQNTLASDRMPEEWKKYDRIKVQQLQYYLDHDVNPNSPDAATFTRQFMASSVSLFFPLLILALASDLVSGERTSGTIKMLLTRPVKRWKILFSKLIALTLYVSLAIITTGAVCYLVSGLVFGYGGWTMPVFTGFVINSGSIDVSGVHPVPQWQFVIMQSGLIWVSCMTIAILALMVSVLLRSTAASIVTMMAAVISGSILAGMASSWETAKYIFSVNIDLTDYLEGTPPPIAGMDIVFSLSVLGVWMLGALIVSFGVFTKQDILN</sequence>
<comment type="caution">
    <text evidence="2">The sequence shown here is derived from an EMBL/GenBank/DDBJ whole genome shotgun (WGS) entry which is preliminary data.</text>
</comment>
<evidence type="ECO:0000313" key="3">
    <source>
        <dbReference type="Proteomes" id="UP000215145"/>
    </source>
</evidence>
<keyword evidence="3" id="KW-1185">Reference proteome</keyword>
<dbReference type="Proteomes" id="UP000215145">
    <property type="component" value="Unassembled WGS sequence"/>
</dbReference>
<name>A0A229P3S2_9BACL</name>
<keyword evidence="1" id="KW-0472">Membrane</keyword>
<keyword evidence="1" id="KW-1133">Transmembrane helix</keyword>
<feature type="transmembrane region" description="Helical" evidence="1">
    <location>
        <begin position="223"/>
        <end position="243"/>
    </location>
</feature>
<gene>
    <name evidence="2" type="ORF">CGZ75_07775</name>
</gene>
<accession>A0A229P3S2</accession>
<protein>
    <submittedName>
        <fullName evidence="2">ABC transporter permease</fullName>
    </submittedName>
</protein>
<feature type="transmembrane region" description="Helical" evidence="1">
    <location>
        <begin position="21"/>
        <end position="40"/>
    </location>
</feature>
<feature type="transmembrane region" description="Helical" evidence="1">
    <location>
        <begin position="110"/>
        <end position="132"/>
    </location>
</feature>
<dbReference type="PANTHER" id="PTHR37305">
    <property type="entry name" value="INTEGRAL MEMBRANE PROTEIN-RELATED"/>
    <property type="match status" value="1"/>
</dbReference>
<dbReference type="EMBL" id="NMUQ01000001">
    <property type="protein sequence ID" value="OXM16555.1"/>
    <property type="molecule type" value="Genomic_DNA"/>
</dbReference>
<evidence type="ECO:0000256" key="1">
    <source>
        <dbReference type="SAM" id="Phobius"/>
    </source>
</evidence>
<feature type="transmembrane region" description="Helical" evidence="1">
    <location>
        <begin position="299"/>
        <end position="321"/>
    </location>
</feature>